<dbReference type="GO" id="GO:0016020">
    <property type="term" value="C:membrane"/>
    <property type="evidence" value="ECO:0007669"/>
    <property type="project" value="TreeGrafter"/>
</dbReference>
<dbReference type="InterPro" id="IPR000073">
    <property type="entry name" value="AB_hydrolase_1"/>
</dbReference>
<comment type="caution">
    <text evidence="3">The sequence shown here is derived from an EMBL/GenBank/DDBJ whole genome shotgun (WGS) entry which is preliminary data.</text>
</comment>
<name>A0A7J6KVD4_PERCH</name>
<feature type="domain" description="Serine aminopeptidase S33" evidence="2">
    <location>
        <begin position="86"/>
        <end position="185"/>
    </location>
</feature>
<dbReference type="InterPro" id="IPR029058">
    <property type="entry name" value="AB_hydrolase_fold"/>
</dbReference>
<evidence type="ECO:0000256" key="1">
    <source>
        <dbReference type="SAM" id="Phobius"/>
    </source>
</evidence>
<gene>
    <name evidence="3" type="ORF">FOL47_000703</name>
</gene>
<keyword evidence="1" id="KW-1133">Transmembrane helix</keyword>
<keyword evidence="1" id="KW-0812">Transmembrane</keyword>
<organism evidence="3 4">
    <name type="scientific">Perkinsus chesapeaki</name>
    <name type="common">Clam parasite</name>
    <name type="synonym">Perkinsus andrewsi</name>
    <dbReference type="NCBI Taxonomy" id="330153"/>
    <lineage>
        <taxon>Eukaryota</taxon>
        <taxon>Sar</taxon>
        <taxon>Alveolata</taxon>
        <taxon>Perkinsozoa</taxon>
        <taxon>Perkinsea</taxon>
        <taxon>Perkinsida</taxon>
        <taxon>Perkinsidae</taxon>
        <taxon>Perkinsus</taxon>
    </lineage>
</organism>
<dbReference type="AlphaFoldDB" id="A0A7J6KVD4"/>
<keyword evidence="4" id="KW-1185">Reference proteome</keyword>
<dbReference type="OrthoDB" id="194865at2759"/>
<proteinExistence type="predicted"/>
<evidence type="ECO:0000259" key="2">
    <source>
        <dbReference type="Pfam" id="PF12146"/>
    </source>
</evidence>
<dbReference type="PRINTS" id="PR00111">
    <property type="entry name" value="ABHYDROLASE"/>
</dbReference>
<protein>
    <recommendedName>
        <fullName evidence="2">Serine aminopeptidase S33 domain-containing protein</fullName>
    </recommendedName>
</protein>
<dbReference type="Proteomes" id="UP000591131">
    <property type="component" value="Unassembled WGS sequence"/>
</dbReference>
<dbReference type="SUPFAM" id="SSF53474">
    <property type="entry name" value="alpha/beta-Hydrolases"/>
    <property type="match status" value="1"/>
</dbReference>
<dbReference type="Gene3D" id="3.40.50.1820">
    <property type="entry name" value="alpha/beta hydrolase"/>
    <property type="match status" value="1"/>
</dbReference>
<sequence length="194" mass="21785">MNTVIYGWIAAPILLYFAGLLPKVAFAMLIGFIGFLWIWFIPRYKAEKNQEQGGDWRPSTKREGEYVDVDGHKTHVYEIEPDTMECRGAIVLIAGVGSDGTFFPRDEILNRLQNEGYQLLLVDLWGRGFSDCPLDGRYDASRYSKQIMAAVNKFVPSDIPVYLLGMSLGGCVVVHCAAANPERISDMLSEIVVW</sequence>
<evidence type="ECO:0000313" key="4">
    <source>
        <dbReference type="Proteomes" id="UP000591131"/>
    </source>
</evidence>
<dbReference type="EMBL" id="JAAPAO010001130">
    <property type="protein sequence ID" value="KAF4651050.1"/>
    <property type="molecule type" value="Genomic_DNA"/>
</dbReference>
<dbReference type="Pfam" id="PF12146">
    <property type="entry name" value="Hydrolase_4"/>
    <property type="match status" value="1"/>
</dbReference>
<dbReference type="PANTHER" id="PTHR43798:SF33">
    <property type="entry name" value="HYDROLASE, PUTATIVE (AFU_ORTHOLOGUE AFUA_2G14860)-RELATED"/>
    <property type="match status" value="1"/>
</dbReference>
<dbReference type="InterPro" id="IPR050266">
    <property type="entry name" value="AB_hydrolase_sf"/>
</dbReference>
<evidence type="ECO:0000313" key="3">
    <source>
        <dbReference type="EMBL" id="KAF4651050.1"/>
    </source>
</evidence>
<keyword evidence="1" id="KW-0472">Membrane</keyword>
<dbReference type="InterPro" id="IPR022742">
    <property type="entry name" value="Hydrolase_4"/>
</dbReference>
<feature type="transmembrane region" description="Helical" evidence="1">
    <location>
        <begin position="13"/>
        <end position="40"/>
    </location>
</feature>
<dbReference type="PANTHER" id="PTHR43798">
    <property type="entry name" value="MONOACYLGLYCEROL LIPASE"/>
    <property type="match status" value="1"/>
</dbReference>
<accession>A0A7J6KVD4</accession>
<reference evidence="3 4" key="1">
    <citation type="submission" date="2020-04" db="EMBL/GenBank/DDBJ databases">
        <title>Perkinsus chesapeaki whole genome sequence.</title>
        <authorList>
            <person name="Bogema D.R."/>
        </authorList>
    </citation>
    <scope>NUCLEOTIDE SEQUENCE [LARGE SCALE GENOMIC DNA]</scope>
    <source>
        <strain evidence="3">ATCC PRA-425</strain>
    </source>
</reference>